<comment type="caution">
    <text evidence="2">The sequence shown here is derived from an EMBL/GenBank/DDBJ whole genome shotgun (WGS) entry which is preliminary data.</text>
</comment>
<reference evidence="2 3" key="1">
    <citation type="submission" date="2021-05" db="EMBL/GenBank/DDBJ databases">
        <authorList>
            <person name="Zhang Z.D."/>
            <person name="Osman G."/>
        </authorList>
    </citation>
    <scope>NUCLEOTIDE SEQUENCE [LARGE SCALE GENOMIC DNA]</scope>
    <source>
        <strain evidence="2 3">KCTC 32217</strain>
    </source>
</reference>
<feature type="chain" id="PRO_5042810722" description="DUF4382 domain-containing protein" evidence="1">
    <location>
        <begin position="26"/>
        <end position="230"/>
    </location>
</feature>
<gene>
    <name evidence="2" type="ORF">KI659_09700</name>
</gene>
<keyword evidence="1" id="KW-0732">Signal</keyword>
<feature type="signal peptide" evidence="1">
    <location>
        <begin position="1"/>
        <end position="25"/>
    </location>
</feature>
<evidence type="ECO:0000256" key="1">
    <source>
        <dbReference type="SAM" id="SignalP"/>
    </source>
</evidence>
<accession>A0AAP2G597</accession>
<evidence type="ECO:0008006" key="4">
    <source>
        <dbReference type="Google" id="ProtNLM"/>
    </source>
</evidence>
<dbReference type="PROSITE" id="PS51257">
    <property type="entry name" value="PROKAR_LIPOPROTEIN"/>
    <property type="match status" value="1"/>
</dbReference>
<dbReference type="Proteomes" id="UP001319104">
    <property type="component" value="Unassembled WGS sequence"/>
</dbReference>
<sequence length="230" mass="24727">MKKRILSLSLLSAMAVSLFSCNNNEQDQLVSNVTVSARAIAVNAPGPNQRNINGATFVTMDVGLRDVGLLEQGDQPNAAKTISNGPHHFRLMRNTAPQTEQIGSAQIRHGEFDRLAVRLDRNQSFGVDGSDGTSLFIVGSVNDRDLHIFTTAETVLSVDADGGPYSITSDEQLYLNVDMNTLFTGINFNDATDGNGDGTIEIEPDNVDGNAALYQQIMGNLPSAVSLTRE</sequence>
<evidence type="ECO:0000313" key="3">
    <source>
        <dbReference type="Proteomes" id="UP001319104"/>
    </source>
</evidence>
<keyword evidence="3" id="KW-1185">Reference proteome</keyword>
<dbReference type="EMBL" id="JAHCMY010000004">
    <property type="protein sequence ID" value="MBS9524288.1"/>
    <property type="molecule type" value="Genomic_DNA"/>
</dbReference>
<proteinExistence type="predicted"/>
<dbReference type="AlphaFoldDB" id="A0AAP2G597"/>
<organism evidence="2 3">
    <name type="scientific">Litoribacter ruber</name>
    <dbReference type="NCBI Taxonomy" id="702568"/>
    <lineage>
        <taxon>Bacteria</taxon>
        <taxon>Pseudomonadati</taxon>
        <taxon>Bacteroidota</taxon>
        <taxon>Cytophagia</taxon>
        <taxon>Cytophagales</taxon>
        <taxon>Cyclobacteriaceae</taxon>
        <taxon>Litoribacter</taxon>
    </lineage>
</organism>
<evidence type="ECO:0000313" key="2">
    <source>
        <dbReference type="EMBL" id="MBS9524288.1"/>
    </source>
</evidence>
<dbReference type="RefSeq" id="WP_213945146.1">
    <property type="nucleotide sequence ID" value="NZ_JAHCMY010000004.1"/>
</dbReference>
<protein>
    <recommendedName>
        <fullName evidence="4">DUF4382 domain-containing protein</fullName>
    </recommendedName>
</protein>
<name>A0AAP2G597_9BACT</name>